<dbReference type="RefSeq" id="WP_170020226.1">
    <property type="nucleotide sequence ID" value="NZ_JABCSC020000001.1"/>
</dbReference>
<dbReference type="InterPro" id="IPR052718">
    <property type="entry name" value="NmrA-type_oxidoreductase"/>
</dbReference>
<dbReference type="SUPFAM" id="SSF51735">
    <property type="entry name" value="NAD(P)-binding Rossmann-fold domains"/>
    <property type="match status" value="1"/>
</dbReference>
<protein>
    <submittedName>
        <fullName evidence="2">SDR family oxidoreductase</fullName>
    </submittedName>
</protein>
<dbReference type="Pfam" id="PF13460">
    <property type="entry name" value="NAD_binding_10"/>
    <property type="match status" value="1"/>
</dbReference>
<dbReference type="InterPro" id="IPR036291">
    <property type="entry name" value="NAD(P)-bd_dom_sf"/>
</dbReference>
<evidence type="ECO:0000313" key="3">
    <source>
        <dbReference type="Proteomes" id="UP000778523"/>
    </source>
</evidence>
<sequence>MIAITGASGQLGRLVIESLLGKLPASQIIALVRDPAKVADFAARGVVVRQADYTRPESLLPALSGVERLLLISGNEIGQRVPQHRAVIEAAKQTGIQLLVYTSILHADVSPLTLAAEHKETEALIRHSGLPYAFLRNGWYTENYLASAPAAIEHGVLLGSAGEGRISSAARADYAEAAAEVLTREHQAGRIYELAGDEAYTLGQLAAELARQSGKPVVYLNQSEADFKAALTGFGLPEGLAQLLAESDTGASRNGLFDGGKQLSRLIGRPTTAWTEQVKALVS</sequence>
<dbReference type="InterPro" id="IPR016040">
    <property type="entry name" value="NAD(P)-bd_dom"/>
</dbReference>
<evidence type="ECO:0000259" key="1">
    <source>
        <dbReference type="Pfam" id="PF13460"/>
    </source>
</evidence>
<dbReference type="Proteomes" id="UP000778523">
    <property type="component" value="Unassembled WGS sequence"/>
</dbReference>
<reference evidence="2 3" key="1">
    <citation type="submission" date="2020-06" db="EMBL/GenBank/DDBJ databases">
        <title>Draft genome of Uliginosibacterium sp. IMCC34675.</title>
        <authorList>
            <person name="Song J."/>
        </authorList>
    </citation>
    <scope>NUCLEOTIDE SEQUENCE [LARGE SCALE GENOMIC DNA]</scope>
    <source>
        <strain evidence="2 3">IMCC34675</strain>
    </source>
</reference>
<comment type="caution">
    <text evidence="2">The sequence shown here is derived from an EMBL/GenBank/DDBJ whole genome shotgun (WGS) entry which is preliminary data.</text>
</comment>
<dbReference type="PANTHER" id="PTHR47129:SF1">
    <property type="entry name" value="NMRA-LIKE DOMAIN-CONTAINING PROTEIN"/>
    <property type="match status" value="1"/>
</dbReference>
<dbReference type="CDD" id="cd05269">
    <property type="entry name" value="TMR_SDR_a"/>
    <property type="match status" value="1"/>
</dbReference>
<dbReference type="EMBL" id="JABCSC020000001">
    <property type="protein sequence ID" value="NSL53910.1"/>
    <property type="molecule type" value="Genomic_DNA"/>
</dbReference>
<dbReference type="PANTHER" id="PTHR47129">
    <property type="entry name" value="QUINONE OXIDOREDUCTASE 2"/>
    <property type="match status" value="1"/>
</dbReference>
<evidence type="ECO:0000313" key="2">
    <source>
        <dbReference type="EMBL" id="NSL53910.1"/>
    </source>
</evidence>
<feature type="domain" description="NAD(P)-binding" evidence="1">
    <location>
        <begin position="6"/>
        <end position="184"/>
    </location>
</feature>
<name>A0ABX2IIL4_9RHOO</name>
<keyword evidence="3" id="KW-1185">Reference proteome</keyword>
<proteinExistence type="predicted"/>
<organism evidence="2 3">
    <name type="scientific">Uliginosibacterium aquaticum</name>
    <dbReference type="NCBI Taxonomy" id="2731212"/>
    <lineage>
        <taxon>Bacteria</taxon>
        <taxon>Pseudomonadati</taxon>
        <taxon>Pseudomonadota</taxon>
        <taxon>Betaproteobacteria</taxon>
        <taxon>Rhodocyclales</taxon>
        <taxon>Zoogloeaceae</taxon>
        <taxon>Uliginosibacterium</taxon>
    </lineage>
</organism>
<dbReference type="Gene3D" id="3.40.50.720">
    <property type="entry name" value="NAD(P)-binding Rossmann-like Domain"/>
    <property type="match status" value="1"/>
</dbReference>
<gene>
    <name evidence="2" type="ORF">HJ583_002630</name>
</gene>
<dbReference type="Gene3D" id="3.90.25.10">
    <property type="entry name" value="UDP-galactose 4-epimerase, domain 1"/>
    <property type="match status" value="1"/>
</dbReference>
<accession>A0ABX2IIL4</accession>